<proteinExistence type="predicted"/>
<name>A6HSY9_RAT</name>
<reference evidence="1 2" key="1">
    <citation type="submission" date="2005-09" db="EMBL/GenBank/DDBJ databases">
        <authorList>
            <person name="Mural R.J."/>
            <person name="Li P.W."/>
            <person name="Adams M.D."/>
            <person name="Amanatides P.G."/>
            <person name="Baden-Tillson H."/>
            <person name="Barnstead M."/>
            <person name="Chin S.H."/>
            <person name="Dew I."/>
            <person name="Evans C.A."/>
            <person name="Ferriera S."/>
            <person name="Flanigan M."/>
            <person name="Fosler C."/>
            <person name="Glodek A."/>
            <person name="Gu Z."/>
            <person name="Holt R.A."/>
            <person name="Jennings D."/>
            <person name="Kraft C.L."/>
            <person name="Lu F."/>
            <person name="Nguyen T."/>
            <person name="Nusskern D.R."/>
            <person name="Pfannkoch C.M."/>
            <person name="Sitter C."/>
            <person name="Sutton G.G."/>
            <person name="Venter J.C."/>
            <person name="Wang Z."/>
            <person name="Woodage T."/>
            <person name="Zheng X.H."/>
            <person name="Zhong F."/>
        </authorList>
    </citation>
    <scope>NUCLEOTIDE SEQUENCE [LARGE SCALE GENOMIC DNA]</scope>
    <source>
        <strain>BN</strain>
        <strain evidence="2">Sprague-Dawley</strain>
    </source>
</reference>
<evidence type="ECO:0000313" key="1">
    <source>
        <dbReference type="EMBL" id="EDM15733.1"/>
    </source>
</evidence>
<dbReference type="AlphaFoldDB" id="A6HSY9"/>
<dbReference type="EMBL" id="CH473950">
    <property type="protein sequence ID" value="EDM15733.1"/>
    <property type="molecule type" value="Genomic_DNA"/>
</dbReference>
<accession>A6HSY9</accession>
<evidence type="ECO:0000313" key="2">
    <source>
        <dbReference type="Proteomes" id="UP000234681"/>
    </source>
</evidence>
<dbReference type="Proteomes" id="UP000234681">
    <property type="component" value="Chromosome 7"/>
</dbReference>
<gene>
    <name evidence="1" type="ORF">rCG_60127</name>
</gene>
<organism evidence="1 2">
    <name type="scientific">Rattus norvegicus</name>
    <name type="common">Rat</name>
    <dbReference type="NCBI Taxonomy" id="10116"/>
    <lineage>
        <taxon>Eukaryota</taxon>
        <taxon>Metazoa</taxon>
        <taxon>Chordata</taxon>
        <taxon>Craniata</taxon>
        <taxon>Vertebrata</taxon>
        <taxon>Euteleostomi</taxon>
        <taxon>Mammalia</taxon>
        <taxon>Eutheria</taxon>
        <taxon>Euarchontoglires</taxon>
        <taxon>Glires</taxon>
        <taxon>Rodentia</taxon>
        <taxon>Myomorpha</taxon>
        <taxon>Muroidea</taxon>
        <taxon>Muridae</taxon>
        <taxon>Murinae</taxon>
        <taxon>Rattus</taxon>
    </lineage>
</organism>
<protein>
    <submittedName>
        <fullName evidence="1">RCG60127</fullName>
    </submittedName>
</protein>
<sequence length="68" mass="7008">MLCVQLSSVHGLSGAPPTLPSRSRFVLQSLLCPLQLLHGGGSPCIVQVTSGNKSHKEISPGTSGGRDL</sequence>